<dbReference type="EMBL" id="SRRU01000015">
    <property type="protein sequence ID" value="TGN74425.1"/>
    <property type="molecule type" value="Genomic_DNA"/>
</dbReference>
<name>A0A4Z1CZS6_STRGP</name>
<accession>A0A4Z1CZS6</accession>
<protein>
    <submittedName>
        <fullName evidence="1">Terminal protein</fullName>
    </submittedName>
</protein>
<dbReference type="AlphaFoldDB" id="A0A4Z1CZS6"/>
<evidence type="ECO:0000313" key="2">
    <source>
        <dbReference type="Proteomes" id="UP000298513"/>
    </source>
</evidence>
<dbReference type="Proteomes" id="UP000298513">
    <property type="component" value="Unassembled WGS sequence"/>
</dbReference>
<gene>
    <name evidence="1" type="ORF">E5082_30060</name>
</gene>
<comment type="caution">
    <text evidence="1">The sequence shown here is derived from an EMBL/GenBank/DDBJ whole genome shotgun (WGS) entry which is preliminary data.</text>
</comment>
<keyword evidence="2" id="KW-1185">Reference proteome</keyword>
<organism evidence="1 2">
    <name type="scientific">Streptomyces griseoluteus</name>
    <dbReference type="NCBI Taxonomy" id="29306"/>
    <lineage>
        <taxon>Bacteria</taxon>
        <taxon>Bacillati</taxon>
        <taxon>Actinomycetota</taxon>
        <taxon>Actinomycetes</taxon>
        <taxon>Kitasatosporales</taxon>
        <taxon>Streptomycetaceae</taxon>
        <taxon>Streptomyces</taxon>
    </lineage>
</organism>
<reference evidence="1 2" key="1">
    <citation type="submission" date="2019-04" db="EMBL/GenBank/DDBJ databases">
        <title>Streptomyces sp. nov. Bv016 isolated from bark of Buahinia variegata.</title>
        <authorList>
            <person name="Kanchanasin P."/>
            <person name="Tanasupawat S."/>
            <person name="Yuki M."/>
            <person name="Kudo T."/>
        </authorList>
    </citation>
    <scope>NUCLEOTIDE SEQUENCE [LARGE SCALE GENOMIC DNA]</scope>
    <source>
        <strain evidence="1 2">JCM 4765</strain>
    </source>
</reference>
<proteinExistence type="predicted"/>
<sequence length="30" mass="3519">MGEVYFRDNGHRAHGLEVELTDLLDLEFEL</sequence>
<evidence type="ECO:0000313" key="1">
    <source>
        <dbReference type="EMBL" id="TGN74425.1"/>
    </source>
</evidence>